<proteinExistence type="predicted"/>
<dbReference type="Proteomes" id="UP000191980">
    <property type="component" value="Unassembled WGS sequence"/>
</dbReference>
<dbReference type="AlphaFoldDB" id="A0A1V8M384"/>
<dbReference type="EMBL" id="LPUF01000002">
    <property type="protein sequence ID" value="OQK16019.1"/>
    <property type="molecule type" value="Genomic_DNA"/>
</dbReference>
<sequence>MNEVFYAFKNDRLDKKSYVETLLIFTANDMINQPLEVSWFIRRLQKFISFISVHNRCRIGWRSADNAFSLLSLQ</sequence>
<evidence type="ECO:0000313" key="1">
    <source>
        <dbReference type="EMBL" id="OQK16019.1"/>
    </source>
</evidence>
<reference evidence="1 2" key="1">
    <citation type="submission" date="2015-12" db="EMBL/GenBank/DDBJ databases">
        <authorList>
            <person name="Shamseldin A."/>
            <person name="Moawad H."/>
            <person name="Abd El-Rahim W.M."/>
            <person name="Sadowsky M.J."/>
        </authorList>
    </citation>
    <scope>NUCLEOTIDE SEQUENCE [LARGE SCALE GENOMIC DNA]</scope>
    <source>
        <strain evidence="1 2">WF1</strain>
    </source>
</reference>
<comment type="caution">
    <text evidence="1">The sequence shown here is derived from an EMBL/GenBank/DDBJ whole genome shotgun (WGS) entry which is preliminary data.</text>
</comment>
<accession>A0A1V8M384</accession>
<keyword evidence="2" id="KW-1185">Reference proteome</keyword>
<organism evidence="1 2">
    <name type="scientific">Methyloprofundus sedimenti</name>
    <dbReference type="NCBI Taxonomy" id="1420851"/>
    <lineage>
        <taxon>Bacteria</taxon>
        <taxon>Pseudomonadati</taxon>
        <taxon>Pseudomonadota</taxon>
        <taxon>Gammaproteobacteria</taxon>
        <taxon>Methylococcales</taxon>
        <taxon>Methylococcaceae</taxon>
        <taxon>Methyloprofundus</taxon>
    </lineage>
</organism>
<protein>
    <submittedName>
        <fullName evidence="1">Uncharacterized protein</fullName>
    </submittedName>
</protein>
<name>A0A1V8M384_9GAMM</name>
<gene>
    <name evidence="1" type="ORF">AU255_12930</name>
</gene>
<evidence type="ECO:0000313" key="2">
    <source>
        <dbReference type="Proteomes" id="UP000191980"/>
    </source>
</evidence>